<evidence type="ECO:0000256" key="1">
    <source>
        <dbReference type="SAM" id="MobiDB-lite"/>
    </source>
</evidence>
<feature type="region of interest" description="Disordered" evidence="1">
    <location>
        <begin position="21"/>
        <end position="81"/>
    </location>
</feature>
<comment type="caution">
    <text evidence="3">The sequence shown here is derived from an EMBL/GenBank/DDBJ whole genome shotgun (WGS) entry which is preliminary data.</text>
</comment>
<organism evidence="3 4">
    <name type="scientific">Aspergillus sclerotialis</name>
    <dbReference type="NCBI Taxonomy" id="2070753"/>
    <lineage>
        <taxon>Eukaryota</taxon>
        <taxon>Fungi</taxon>
        <taxon>Dikarya</taxon>
        <taxon>Ascomycota</taxon>
        <taxon>Pezizomycotina</taxon>
        <taxon>Eurotiomycetes</taxon>
        <taxon>Eurotiomycetidae</taxon>
        <taxon>Eurotiales</taxon>
        <taxon>Aspergillaceae</taxon>
        <taxon>Aspergillus</taxon>
        <taxon>Aspergillus subgen. Polypaecilum</taxon>
    </lineage>
</organism>
<proteinExistence type="predicted"/>
<feature type="transmembrane region" description="Helical" evidence="2">
    <location>
        <begin position="304"/>
        <end position="323"/>
    </location>
</feature>
<evidence type="ECO:0000313" key="4">
    <source>
        <dbReference type="Proteomes" id="UP000266188"/>
    </source>
</evidence>
<feature type="transmembrane region" description="Helical" evidence="2">
    <location>
        <begin position="470"/>
        <end position="491"/>
    </location>
</feature>
<dbReference type="Proteomes" id="UP000266188">
    <property type="component" value="Unassembled WGS sequence"/>
</dbReference>
<dbReference type="OrthoDB" id="3248909at2759"/>
<dbReference type="AlphaFoldDB" id="A0A3A3A450"/>
<dbReference type="InterPro" id="IPR021840">
    <property type="entry name" value="DUF3433"/>
</dbReference>
<protein>
    <submittedName>
        <fullName evidence="3">Uncharacterized protein</fullName>
    </submittedName>
</protein>
<feature type="compositionally biased region" description="Basic and acidic residues" evidence="1">
    <location>
        <begin position="21"/>
        <end position="49"/>
    </location>
</feature>
<keyword evidence="2" id="KW-1133">Transmembrane helix</keyword>
<keyword evidence="2" id="KW-0812">Transmembrane</keyword>
<reference evidence="4" key="1">
    <citation type="submission" date="2017-02" db="EMBL/GenBank/DDBJ databases">
        <authorList>
            <person name="Tafer H."/>
            <person name="Lopandic K."/>
        </authorList>
    </citation>
    <scope>NUCLEOTIDE SEQUENCE [LARGE SCALE GENOMIC DNA]</scope>
    <source>
        <strain evidence="4">CBS 366.77</strain>
    </source>
</reference>
<name>A0A3A3A450_9EURO</name>
<dbReference type="EMBL" id="MVGC01000068">
    <property type="protein sequence ID" value="RJE24805.1"/>
    <property type="molecule type" value="Genomic_DNA"/>
</dbReference>
<keyword evidence="2" id="KW-0472">Membrane</keyword>
<keyword evidence="4" id="KW-1185">Reference proteome</keyword>
<feature type="non-terminal residue" evidence="3">
    <location>
        <position position="505"/>
    </location>
</feature>
<sequence length="505" mass="55734">MAPGVEDHAYLELTEWIDTAPQREYERTGSIPKHDSSPTHRRDFSSFESHRHKRYSVQLDSDEGSTPLINNPHSTSSTTGVGRSLTVAAPQAVDTAYRGYDGRRSNEVARSKTLLQRLGSLRPVHLGASLNPRRDRYFALDEPESSTDNAEIYNVDISSLEGSSGHFRYHNAGVSEDEAEPSKALGSGVVVGREIQAGTIDESNSSNDINLALDRAADRVARSATIRKYGQKLAQDTNMIVSVKDVSKEPTVDITSLGALGRPSTTISGSPKLGSAATDLADLSYFYPTDPEQPNWKPLSMRPFYIIMLAILSLVLAGVQEYLCQKSQSMEREGGGLVAYHSLDDIPTSLFFCWKYLPTIAMVSYGVLWQVTDYEVQRLEPYYQLSQPTGNIASKSLSLDYVTLWAYFVPFKAIKNRHWVVLTSSIATILATTAAPSLQNPSIVSVKNPKCRGHLADCGNNRYFLRIHPVWSRLVTGCLAVVAVISIILLYQLRRKSGLLSDPRG</sequence>
<dbReference type="PANTHER" id="PTHR37544">
    <property type="entry name" value="SPRAY-RELATED"/>
    <property type="match status" value="1"/>
</dbReference>
<accession>A0A3A3A450</accession>
<feature type="compositionally biased region" description="Polar residues" evidence="1">
    <location>
        <begin position="67"/>
        <end position="81"/>
    </location>
</feature>
<evidence type="ECO:0000313" key="3">
    <source>
        <dbReference type="EMBL" id="RJE24805.1"/>
    </source>
</evidence>
<dbReference type="STRING" id="2070753.A0A3A3A450"/>
<dbReference type="Pfam" id="PF11915">
    <property type="entry name" value="DUF3433"/>
    <property type="match status" value="1"/>
</dbReference>
<dbReference type="PANTHER" id="PTHR37544:SF3">
    <property type="entry name" value="SPRAY"/>
    <property type="match status" value="1"/>
</dbReference>
<evidence type="ECO:0000256" key="2">
    <source>
        <dbReference type="SAM" id="Phobius"/>
    </source>
</evidence>
<gene>
    <name evidence="3" type="ORF">PHISCL_02886</name>
</gene>